<sequence>MHLETLRAYHDTYPALLNKTYLNYGGQGPLHQDTWQAILQSDRHIQAEGPFANRVFPWLSQQLQTLRQELAQLLGTTADTIALTDSVTTGCNIVLWGINWQAGDRLLISNCEHPGVVAITEQLARRLGVVVDRVAFWPWCDDEVAAIEAQLHPRTRLVVLSHLLWNSGKLLPLDKIVDLCHRRGIQVLADGAQSVGMVPLNLPALGVDYYAFTGHKWCCGPAGLGGLYIRRDRLATLEPTFIGWRGIHQTREAQPAGWKEDASRFEVATTAFSLVPGLTTALQVHDQWGTAQARYERICELSHYLWQQLQGIAGLTCLSPVPPPSGLVAFQLANGQHRQLVQDLEAEHILVRELLYPASVRACVHYFTLPQECDRFVAALKQWLQNHPEEA</sequence>
<accession>A0A3B7ME77</accession>
<keyword evidence="2" id="KW-0663">Pyridoxal phosphate</keyword>
<dbReference type="InterPro" id="IPR015424">
    <property type="entry name" value="PyrdxlP-dep_Trfase"/>
</dbReference>
<dbReference type="InterPro" id="IPR000192">
    <property type="entry name" value="Aminotrans_V_dom"/>
</dbReference>
<dbReference type="KEGG" id="tsq:D3A95_08995"/>
<dbReference type="AlphaFoldDB" id="A0A3B7ME77"/>
<evidence type="ECO:0000313" key="6">
    <source>
        <dbReference type="EMBL" id="AXY68182.1"/>
    </source>
</evidence>
<keyword evidence="6" id="KW-0808">Transferase</keyword>
<dbReference type="PANTHER" id="PTHR43586">
    <property type="entry name" value="CYSTEINE DESULFURASE"/>
    <property type="match status" value="1"/>
</dbReference>
<dbReference type="Gene3D" id="3.40.640.10">
    <property type="entry name" value="Type I PLP-dependent aspartate aminotransferase-like (Major domain)"/>
    <property type="match status" value="1"/>
</dbReference>
<dbReference type="InterPro" id="IPR020578">
    <property type="entry name" value="Aminotrans_V_PyrdxlP_BS"/>
</dbReference>
<evidence type="ECO:0000259" key="5">
    <source>
        <dbReference type="Pfam" id="PF00266"/>
    </source>
</evidence>
<comment type="similarity">
    <text evidence="3">Belongs to the class-V pyridoxal-phosphate-dependent aminotransferase family.</text>
</comment>
<proteinExistence type="inferred from homology"/>
<reference evidence="7" key="1">
    <citation type="submission" date="2018-09" db="EMBL/GenBank/DDBJ databases">
        <title>Complete genome sequence of thermophilic cyanobacteria strain Thermosynechococcus elongatus PKUAC-SCTE542.</title>
        <authorList>
            <person name="Liang Y."/>
            <person name="Tang J."/>
            <person name="Daroch M."/>
        </authorList>
    </citation>
    <scope>NUCLEOTIDE SEQUENCE [LARGE SCALE GENOMIC DNA]</scope>
    <source>
        <strain evidence="7">E542</strain>
    </source>
</reference>
<dbReference type="PROSITE" id="PS00595">
    <property type="entry name" value="AA_TRANSFER_CLASS_5"/>
    <property type="match status" value="1"/>
</dbReference>
<comment type="cofactor">
    <cofactor evidence="1 4">
        <name>pyridoxal 5'-phosphate</name>
        <dbReference type="ChEBI" id="CHEBI:597326"/>
    </cofactor>
</comment>
<dbReference type="SUPFAM" id="SSF53383">
    <property type="entry name" value="PLP-dependent transferases"/>
    <property type="match status" value="1"/>
</dbReference>
<dbReference type="Gene3D" id="3.90.1150.10">
    <property type="entry name" value="Aspartate Aminotransferase, domain 1"/>
    <property type="match status" value="1"/>
</dbReference>
<dbReference type="RefSeq" id="WP_181494702.1">
    <property type="nucleotide sequence ID" value="NZ_CP032152.1"/>
</dbReference>
<name>A0A3B7ME77_9CYAN</name>
<evidence type="ECO:0000256" key="1">
    <source>
        <dbReference type="ARBA" id="ARBA00001933"/>
    </source>
</evidence>
<evidence type="ECO:0000313" key="7">
    <source>
        <dbReference type="Proteomes" id="UP000261812"/>
    </source>
</evidence>
<keyword evidence="6" id="KW-0032">Aminotransferase</keyword>
<protein>
    <submittedName>
        <fullName evidence="6">Aminotransferase class V-fold PLP-dependent enzyme</fullName>
    </submittedName>
</protein>
<dbReference type="InterPro" id="IPR015421">
    <property type="entry name" value="PyrdxlP-dep_Trfase_major"/>
</dbReference>
<evidence type="ECO:0000256" key="4">
    <source>
        <dbReference type="RuleBase" id="RU004504"/>
    </source>
</evidence>
<dbReference type="Proteomes" id="UP000261812">
    <property type="component" value="Chromosome"/>
</dbReference>
<evidence type="ECO:0000256" key="2">
    <source>
        <dbReference type="ARBA" id="ARBA00022898"/>
    </source>
</evidence>
<dbReference type="InterPro" id="IPR015422">
    <property type="entry name" value="PyrdxlP-dep_Trfase_small"/>
</dbReference>
<dbReference type="PANTHER" id="PTHR43586:SF4">
    <property type="entry name" value="ISOPENICILLIN N EPIMERASE"/>
    <property type="match status" value="1"/>
</dbReference>
<feature type="domain" description="Aminotransferase class V" evidence="5">
    <location>
        <begin position="60"/>
        <end position="352"/>
    </location>
</feature>
<keyword evidence="7" id="KW-1185">Reference proteome</keyword>
<dbReference type="Pfam" id="PF00266">
    <property type="entry name" value="Aminotran_5"/>
    <property type="match status" value="1"/>
</dbReference>
<dbReference type="EMBL" id="CP032152">
    <property type="protein sequence ID" value="AXY68182.1"/>
    <property type="molecule type" value="Genomic_DNA"/>
</dbReference>
<gene>
    <name evidence="6" type="ORF">D3A95_08995</name>
</gene>
<evidence type="ECO:0000256" key="3">
    <source>
        <dbReference type="RuleBase" id="RU004075"/>
    </source>
</evidence>
<organism evidence="6 7">
    <name type="scientific">Thermosynechococcus sichuanensis E542</name>
    <dbReference type="NCBI Taxonomy" id="2016101"/>
    <lineage>
        <taxon>Bacteria</taxon>
        <taxon>Bacillati</taxon>
        <taxon>Cyanobacteriota</taxon>
        <taxon>Cyanophyceae</taxon>
        <taxon>Acaryochloridales</taxon>
        <taxon>Thermosynechococcaceae</taxon>
        <taxon>Thermosynechococcus</taxon>
        <taxon>Thermosynechococcus sichuanensis</taxon>
    </lineage>
</organism>
<dbReference type="GO" id="GO:0008483">
    <property type="term" value="F:transaminase activity"/>
    <property type="evidence" value="ECO:0007669"/>
    <property type="project" value="UniProtKB-KW"/>
</dbReference>